<dbReference type="PANTHER" id="PTHR45669:SF26">
    <property type="entry name" value="GLUTAREDOXIN DOMAIN-CONTAINING PROTEIN"/>
    <property type="match status" value="1"/>
</dbReference>
<reference evidence="4" key="2">
    <citation type="submission" date="2025-08" db="UniProtKB">
        <authorList>
            <consortium name="RefSeq"/>
        </authorList>
    </citation>
    <scope>IDENTIFICATION</scope>
    <source>
        <tissue evidence="4">Young leaves</tissue>
    </source>
</reference>
<dbReference type="InterPro" id="IPR002109">
    <property type="entry name" value="Glutaredoxin"/>
</dbReference>
<organism evidence="3 4">
    <name type="scientific">Phoenix dactylifera</name>
    <name type="common">Date palm</name>
    <dbReference type="NCBI Taxonomy" id="42345"/>
    <lineage>
        <taxon>Eukaryota</taxon>
        <taxon>Viridiplantae</taxon>
        <taxon>Streptophyta</taxon>
        <taxon>Embryophyta</taxon>
        <taxon>Tracheophyta</taxon>
        <taxon>Spermatophyta</taxon>
        <taxon>Magnoliopsida</taxon>
        <taxon>Liliopsida</taxon>
        <taxon>Arecaceae</taxon>
        <taxon>Coryphoideae</taxon>
        <taxon>Phoeniceae</taxon>
        <taxon>Phoenix</taxon>
    </lineage>
</organism>
<gene>
    <name evidence="4" type="primary">LOC103706724</name>
</gene>
<evidence type="ECO:0000256" key="1">
    <source>
        <dbReference type="SAM" id="MobiDB-lite"/>
    </source>
</evidence>
<protein>
    <submittedName>
        <fullName evidence="4">Uncharacterized protein At5g39865</fullName>
    </submittedName>
</protein>
<dbReference type="RefSeq" id="XP_008789161.2">
    <property type="nucleotide sequence ID" value="XM_008790939.4"/>
</dbReference>
<dbReference type="GeneID" id="103706724"/>
<name>A0A8B7C0G4_PHODC</name>
<dbReference type="Pfam" id="PF23733">
    <property type="entry name" value="GRXCR1-2_C"/>
    <property type="match status" value="1"/>
</dbReference>
<sequence>MWPPWGRILRGKDATSSPSSAPSKHPLSRSSSITSFKDIHTLVAEGSGSSPASAAIVKAAPVFHRVRSAYAALRSASVPKSYGLPSREEKRIVLYFTSLRVLRKTFEDCCAVRSILRGFCIAIDERDLSMDAGFLAELKGILGQRQLSLPQVFIGGQYIGGADEIRQLHEAGELKKYMEGVPLAAAGACKGCGGIRFILCQTCNGSHKVYTEKSGFQSCAACNENGIVRCPDCRSPAVWPIGEMRIDQRSMQPCP</sequence>
<dbReference type="InterPro" id="IPR036249">
    <property type="entry name" value="Thioredoxin-like_sf"/>
</dbReference>
<feature type="region of interest" description="Disordered" evidence="1">
    <location>
        <begin position="10"/>
        <end position="31"/>
    </location>
</feature>
<evidence type="ECO:0000313" key="3">
    <source>
        <dbReference type="Proteomes" id="UP000228380"/>
    </source>
</evidence>
<evidence type="ECO:0000313" key="4">
    <source>
        <dbReference type="RefSeq" id="XP_008789161.2"/>
    </source>
</evidence>
<dbReference type="SUPFAM" id="SSF52833">
    <property type="entry name" value="Thioredoxin-like"/>
    <property type="match status" value="1"/>
</dbReference>
<dbReference type="PANTHER" id="PTHR45669">
    <property type="entry name" value="GLUTAREDOXIN DOMAIN-CONTAINING CYSTEINE-RICH PROTEIN CG12206-RELATED"/>
    <property type="match status" value="1"/>
</dbReference>
<dbReference type="CDD" id="cd03031">
    <property type="entry name" value="GRX_GRX_like"/>
    <property type="match status" value="1"/>
</dbReference>
<dbReference type="Proteomes" id="UP000228380">
    <property type="component" value="Chromosome 13"/>
</dbReference>
<keyword evidence="3" id="KW-1185">Reference proteome</keyword>
<feature type="domain" description="Glutaredoxin" evidence="2">
    <location>
        <begin position="93"/>
        <end position="159"/>
    </location>
</feature>
<proteinExistence type="predicted"/>
<evidence type="ECO:0000259" key="2">
    <source>
        <dbReference type="Pfam" id="PF00462"/>
    </source>
</evidence>
<feature type="compositionally biased region" description="Polar residues" evidence="1">
    <location>
        <begin position="14"/>
        <end position="31"/>
    </location>
</feature>
<dbReference type="Pfam" id="PF00462">
    <property type="entry name" value="Glutaredoxin"/>
    <property type="match status" value="1"/>
</dbReference>
<accession>A0A8B7C0G4</accession>
<dbReference type="OrthoDB" id="423313at2759"/>
<reference evidence="3" key="1">
    <citation type="journal article" date="2019" name="Nat. Commun.">
        <title>Genome-wide association mapping of date palm fruit traits.</title>
        <authorList>
            <person name="Hazzouri K.M."/>
            <person name="Gros-Balthazard M."/>
            <person name="Flowers J.M."/>
            <person name="Copetti D."/>
            <person name="Lemansour A."/>
            <person name="Lebrun M."/>
            <person name="Masmoudi K."/>
            <person name="Ferrand S."/>
            <person name="Dhar M.I."/>
            <person name="Fresquez Z.A."/>
            <person name="Rosas U."/>
            <person name="Zhang J."/>
            <person name="Talag J."/>
            <person name="Lee S."/>
            <person name="Kudrna D."/>
            <person name="Powell R.F."/>
            <person name="Leitch I.J."/>
            <person name="Krueger R.R."/>
            <person name="Wing R.A."/>
            <person name="Amiri K.M.A."/>
            <person name="Purugganan M.D."/>
        </authorList>
    </citation>
    <scope>NUCLEOTIDE SEQUENCE [LARGE SCALE GENOMIC DNA]</scope>
    <source>
        <strain evidence="3">cv. Khalas</strain>
    </source>
</reference>
<dbReference type="PROSITE" id="PS51354">
    <property type="entry name" value="GLUTAREDOXIN_2"/>
    <property type="match status" value="1"/>
</dbReference>
<dbReference type="Gene3D" id="3.40.30.10">
    <property type="entry name" value="Glutaredoxin"/>
    <property type="match status" value="1"/>
</dbReference>
<dbReference type="KEGG" id="pda:103706724"/>
<dbReference type="AlphaFoldDB" id="A0A8B7C0G4"/>